<feature type="transmembrane region" description="Helical" evidence="1">
    <location>
        <begin position="41"/>
        <end position="58"/>
    </location>
</feature>
<evidence type="ECO:0000313" key="3">
    <source>
        <dbReference type="Proteomes" id="UP001344888"/>
    </source>
</evidence>
<dbReference type="EMBL" id="JARSFG010000028">
    <property type="protein sequence ID" value="MEC1180419.1"/>
    <property type="molecule type" value="Genomic_DNA"/>
</dbReference>
<feature type="transmembrane region" description="Helical" evidence="1">
    <location>
        <begin position="178"/>
        <end position="196"/>
    </location>
</feature>
<organism evidence="2 3">
    <name type="scientific">Metasolibacillus meyeri</name>
    <dbReference type="NCBI Taxonomy" id="1071052"/>
    <lineage>
        <taxon>Bacteria</taxon>
        <taxon>Bacillati</taxon>
        <taxon>Bacillota</taxon>
        <taxon>Bacilli</taxon>
        <taxon>Bacillales</taxon>
        <taxon>Caryophanaceae</taxon>
        <taxon>Metasolibacillus</taxon>
    </lineage>
</organism>
<evidence type="ECO:0000313" key="2">
    <source>
        <dbReference type="EMBL" id="MEC1180419.1"/>
    </source>
</evidence>
<gene>
    <name evidence="2" type="ORF">P9B03_18135</name>
</gene>
<keyword evidence="1" id="KW-0812">Transmembrane</keyword>
<dbReference type="Proteomes" id="UP001344888">
    <property type="component" value="Unassembled WGS sequence"/>
</dbReference>
<name>A0AAW9NWM9_9BACL</name>
<keyword evidence="1" id="KW-1133">Transmembrane helix</keyword>
<dbReference type="AlphaFoldDB" id="A0AAW9NWM9"/>
<feature type="transmembrane region" description="Helical" evidence="1">
    <location>
        <begin position="217"/>
        <end position="236"/>
    </location>
</feature>
<accession>A0AAW9NWM9</accession>
<sequence length="293" mass="34333">MNRLEQQLQQLYHLPKNEQLKAQIKQSLAQQPMKKTFQWKIPATIVAVCSIFILLILTNPERSLQSADTNAATLYTYFDGEEGAFKAKASSLFYTSIQKWQSEEFIHYFQNIKTLPLVKDGQLGRHIVDVIFIDNGEQRKFQLSNLDIYDVDQNIYYRDDNVARHLMIFMNLSQSKKLNFLFIICLFAIFAINILSTRYYKRLNIDTRDIFPKTASFYIHSMAILSVFLLFAFWVFFIGPVYVPPFAACFILSAYLQLRETKHWAPSLNILHFERRRIIVSCSLIIISLFFGF</sequence>
<dbReference type="RefSeq" id="WP_326124975.1">
    <property type="nucleotide sequence ID" value="NZ_JARSFG010000028.1"/>
</dbReference>
<protein>
    <recommendedName>
        <fullName evidence="4">DUF1189 domain-containing protein</fullName>
    </recommendedName>
</protein>
<keyword evidence="1" id="KW-0472">Membrane</keyword>
<comment type="caution">
    <text evidence="2">The sequence shown here is derived from an EMBL/GenBank/DDBJ whole genome shotgun (WGS) entry which is preliminary data.</text>
</comment>
<reference evidence="2 3" key="1">
    <citation type="submission" date="2023-03" db="EMBL/GenBank/DDBJ databases">
        <title>Bacillus Genome Sequencing.</title>
        <authorList>
            <person name="Dunlap C."/>
        </authorList>
    </citation>
    <scope>NUCLEOTIDE SEQUENCE [LARGE SCALE GENOMIC DNA]</scope>
    <source>
        <strain evidence="2 3">B-59205</strain>
    </source>
</reference>
<keyword evidence="3" id="KW-1185">Reference proteome</keyword>
<proteinExistence type="predicted"/>
<evidence type="ECO:0000256" key="1">
    <source>
        <dbReference type="SAM" id="Phobius"/>
    </source>
</evidence>
<evidence type="ECO:0008006" key="4">
    <source>
        <dbReference type="Google" id="ProtNLM"/>
    </source>
</evidence>